<feature type="domain" description="DUF4443" evidence="5">
    <location>
        <begin position="72"/>
        <end position="170"/>
    </location>
</feature>
<dbReference type="GO" id="GO:0005524">
    <property type="term" value="F:ATP binding"/>
    <property type="evidence" value="ECO:0007669"/>
    <property type="project" value="UniProtKB-KW"/>
</dbReference>
<accession>A0A3G3IFI6</accession>
<evidence type="ECO:0000256" key="2">
    <source>
        <dbReference type="ARBA" id="ARBA00022741"/>
    </source>
</evidence>
<dbReference type="EMBL" id="CP017686">
    <property type="protein sequence ID" value="AYQ54626.1"/>
    <property type="molecule type" value="Genomic_DNA"/>
</dbReference>
<name>A0A3G3IFI6_9ARCH</name>
<evidence type="ECO:0000313" key="6">
    <source>
        <dbReference type="EMBL" id="AYQ54626.1"/>
    </source>
</evidence>
<dbReference type="InterPro" id="IPR004115">
    <property type="entry name" value="GAD-like_sf"/>
</dbReference>
<dbReference type="GO" id="GO:0004812">
    <property type="term" value="F:aminoacyl-tRNA ligase activity"/>
    <property type="evidence" value="ECO:0007669"/>
    <property type="project" value="InterPro"/>
</dbReference>
<gene>
    <name evidence="6" type="ORF">BKD89_02240</name>
</gene>
<keyword evidence="4" id="KW-0648">Protein biosynthesis</keyword>
<reference evidence="6 7" key="1">
    <citation type="submission" date="2016-10" db="EMBL/GenBank/DDBJ databases">
        <title>Complete genome of the TMA-utilizing, human hosted archaeon Methanomethylophilus alvus Gen. nov, sp. nov., strain Mx-05, derived from a pure culture.</title>
        <authorList>
            <person name="Brugere J.-F."/>
            <person name="Ben Hania W."/>
            <person name="Chaudhary P.P."/>
            <person name="Gaci N."/>
            <person name="Borrel G."/>
            <person name="Cao Van Tuat L."/>
            <person name="Fardeau M.-L."/>
            <person name="Harris H.M.B."/>
            <person name="O'Toole P.W."/>
            <person name="Ollivier B."/>
        </authorList>
    </citation>
    <scope>NUCLEOTIDE SEQUENCE [LARGE SCALE GENOMIC DNA]</scope>
    <source>
        <strain evidence="6 7">Mx-05</strain>
    </source>
</reference>
<dbReference type="GO" id="GO:0006412">
    <property type="term" value="P:translation"/>
    <property type="evidence" value="ECO:0007669"/>
    <property type="project" value="UniProtKB-KW"/>
</dbReference>
<protein>
    <recommendedName>
        <fullName evidence="5">DUF4443 domain-containing protein</fullName>
    </recommendedName>
</protein>
<evidence type="ECO:0000256" key="1">
    <source>
        <dbReference type="ARBA" id="ARBA00022598"/>
    </source>
</evidence>
<evidence type="ECO:0000313" key="7">
    <source>
        <dbReference type="Proteomes" id="UP000273278"/>
    </source>
</evidence>
<evidence type="ECO:0000256" key="3">
    <source>
        <dbReference type="ARBA" id="ARBA00022840"/>
    </source>
</evidence>
<dbReference type="AlphaFoldDB" id="A0A3G3IFI6"/>
<dbReference type="RefSeq" id="WP_015504342.1">
    <property type="nucleotide sequence ID" value="NZ_CP017686.1"/>
</dbReference>
<keyword evidence="2" id="KW-0547">Nucleotide-binding</keyword>
<dbReference type="InterPro" id="IPR029349">
    <property type="entry name" value="DUF4443"/>
</dbReference>
<dbReference type="Pfam" id="PF14544">
    <property type="entry name" value="DUF4443"/>
    <property type="match status" value="1"/>
</dbReference>
<dbReference type="Gene3D" id="3.30.1360.30">
    <property type="entry name" value="GAD-like domain"/>
    <property type="match status" value="1"/>
</dbReference>
<dbReference type="GO" id="GO:0005737">
    <property type="term" value="C:cytoplasm"/>
    <property type="evidence" value="ECO:0007669"/>
    <property type="project" value="InterPro"/>
</dbReference>
<sequence length="171" mass="17859">MSLILRTMTSSGTPVSAAGLSENYTRLILGKLEGMGLVDVSPRGMIVTPLGCDLLRTLGFSLMEIDHTDSAIGTYQVALLLKGKAKMIGKGVEQRNAALKSGGDGCTTIILRDGELVLPPDWSIDEHSPELAAQIRSHGMEEGDVVLIGGSNTGRREAAVAANSAALELVG</sequence>
<dbReference type="SUPFAM" id="SSF55261">
    <property type="entry name" value="GAD domain-like"/>
    <property type="match status" value="1"/>
</dbReference>
<proteinExistence type="predicted"/>
<evidence type="ECO:0000259" key="5">
    <source>
        <dbReference type="Pfam" id="PF14544"/>
    </source>
</evidence>
<dbReference type="Proteomes" id="UP000273278">
    <property type="component" value="Chromosome"/>
</dbReference>
<dbReference type="GeneID" id="41321249"/>
<organism evidence="6 7">
    <name type="scientific">Methanomethylophilus alvi</name>
    <dbReference type="NCBI Taxonomy" id="1291540"/>
    <lineage>
        <taxon>Archaea</taxon>
        <taxon>Methanobacteriati</taxon>
        <taxon>Thermoplasmatota</taxon>
        <taxon>Thermoplasmata</taxon>
        <taxon>Methanomassiliicoccales</taxon>
        <taxon>Methanomethylophilaceae</taxon>
        <taxon>Methanomethylophilus</taxon>
    </lineage>
</organism>
<keyword evidence="3" id="KW-0067">ATP-binding</keyword>
<evidence type="ECO:0000256" key="4">
    <source>
        <dbReference type="ARBA" id="ARBA00022917"/>
    </source>
</evidence>
<keyword evidence="1" id="KW-0436">Ligase</keyword>